<evidence type="ECO:0000256" key="4">
    <source>
        <dbReference type="ARBA" id="ARBA00004555"/>
    </source>
</evidence>
<dbReference type="Proteomes" id="UP000182444">
    <property type="component" value="Chromosome 1D"/>
</dbReference>
<accession>A0A1D8NGC8</accession>
<dbReference type="Proteomes" id="UP000256601">
    <property type="component" value="Unassembled WGS sequence"/>
</dbReference>
<dbReference type="GeneID" id="2911085"/>
<feature type="region of interest" description="Disordered" evidence="10">
    <location>
        <begin position="417"/>
        <end position="440"/>
    </location>
</feature>
<dbReference type="PANTHER" id="PTHR21425">
    <property type="entry name" value="NICE-3"/>
    <property type="match status" value="1"/>
</dbReference>
<evidence type="ECO:0000256" key="11">
    <source>
        <dbReference type="SAM" id="Phobius"/>
    </source>
</evidence>
<dbReference type="eggNOG" id="ENOG502RAJJ">
    <property type="taxonomic scope" value="Eukaryota"/>
</dbReference>
<dbReference type="AlphaFoldDB" id="A0A1D8NGC8"/>
<evidence type="ECO:0000313" key="12">
    <source>
        <dbReference type="EMBL" id="AOW04688.1"/>
    </source>
</evidence>
<keyword evidence="8" id="KW-0496">Mitochondrion</keyword>
<sequence length="440" mass="48911">MEKDEGTGTLRGATVKTVVTASIPSEDSSKTLITEPLRAKRSFKQWLYLLSHVLLIVFIIGFMVVSPIDIITQSRQTNQFWNGAIVIAGCVIFIFLALLLSFLRLFRTRQNLSDIPRRYVPRPDDVPKNIAKEIRNDLDRCKQILRDTRPIEKVAHDGLAPPDSSGDIPPDVPYKDVVDTTALLVDSRARNIHFSFGKPVGMPFREYISHLISCHVISDANVGLQFVELYERLRFSGKPISAPEIRTFIERLLRLMENIDFPPEDVLYKNTTANPSSVAGTQFTSHNHLLPPPAIGSKSNASVAPNFLSDDLAVLTTWSSNVNSESPVHRGSNARSDAEHVLQQQNSHVRAGSMNQAAHPVINHPYHFFTGGDHPQNDTGLFEHPLSRSSTRGSRISRFSPVGSVIGPDDYYDVSPRVAPTHSSSDESYAGSVIIRREES</sequence>
<evidence type="ECO:0000256" key="1">
    <source>
        <dbReference type="ARBA" id="ARBA00002620"/>
    </source>
</evidence>
<evidence type="ECO:0000256" key="10">
    <source>
        <dbReference type="SAM" id="MobiDB-lite"/>
    </source>
</evidence>
<dbReference type="RefSeq" id="XP_503321.1">
    <property type="nucleotide sequence ID" value="XM_503321.1"/>
</dbReference>
<proteinExistence type="predicted"/>
<evidence type="ECO:0000256" key="6">
    <source>
        <dbReference type="ARBA" id="ARBA00022989"/>
    </source>
</evidence>
<dbReference type="GO" id="GO:0005794">
    <property type="term" value="C:Golgi apparatus"/>
    <property type="evidence" value="ECO:0007669"/>
    <property type="project" value="UniProtKB-SubCell"/>
</dbReference>
<keyword evidence="6 11" id="KW-1133">Transmembrane helix</keyword>
<evidence type="ECO:0000256" key="9">
    <source>
        <dbReference type="ARBA" id="ARBA00023136"/>
    </source>
</evidence>
<feature type="transmembrane region" description="Helical" evidence="11">
    <location>
        <begin position="46"/>
        <end position="68"/>
    </location>
</feature>
<evidence type="ECO:0000256" key="7">
    <source>
        <dbReference type="ARBA" id="ARBA00023034"/>
    </source>
</evidence>
<dbReference type="InterPro" id="IPR010876">
    <property type="entry name" value="C1orf43"/>
</dbReference>
<evidence type="ECO:0000256" key="8">
    <source>
        <dbReference type="ARBA" id="ARBA00023128"/>
    </source>
</evidence>
<reference evidence="13 15" key="2">
    <citation type="submission" date="2018-07" db="EMBL/GenBank/DDBJ databases">
        <title>Draft Genome Assemblies for Five Robust Yarrowia lipolytica Strains Exhibiting High Lipid Production and Pentose Sugar Utilization and Sugar Alcohol Secretion from Undetoxified Lignocellulosic Biomass Hydrolysates.</title>
        <authorList>
            <consortium name="DOE Joint Genome Institute"/>
            <person name="Walker C."/>
            <person name="Ryu S."/>
            <person name="Na H."/>
            <person name="Zane M."/>
            <person name="LaButti K."/>
            <person name="Lipzen A."/>
            <person name="Haridas S."/>
            <person name="Barry K."/>
            <person name="Grigoriev I.V."/>
            <person name="Quarterman J."/>
            <person name="Slininger P."/>
            <person name="Dien B."/>
            <person name="Trinh C.T."/>
        </authorList>
    </citation>
    <scope>NUCLEOTIDE SEQUENCE [LARGE SCALE GENOMIC DNA]</scope>
    <source>
        <strain evidence="13 15">YB392</strain>
    </source>
</reference>
<evidence type="ECO:0000256" key="3">
    <source>
        <dbReference type="ARBA" id="ARBA00004173"/>
    </source>
</evidence>
<dbReference type="GO" id="GO:0016020">
    <property type="term" value="C:membrane"/>
    <property type="evidence" value="ECO:0007669"/>
    <property type="project" value="UniProtKB-SubCell"/>
</dbReference>
<dbReference type="EMBL" id="KZ858975">
    <property type="protein sequence ID" value="RDW26663.1"/>
    <property type="molecule type" value="Genomic_DNA"/>
</dbReference>
<feature type="transmembrane region" description="Helical" evidence="11">
    <location>
        <begin position="80"/>
        <end position="103"/>
    </location>
</feature>
<dbReference type="VEuPathDB" id="FungiDB:YALI0_D26532g"/>
<evidence type="ECO:0000256" key="5">
    <source>
        <dbReference type="ARBA" id="ARBA00022692"/>
    </source>
</evidence>
<keyword evidence="5 11" id="KW-0812">Transmembrane</keyword>
<keyword evidence="9 11" id="KW-0472">Membrane</keyword>
<evidence type="ECO:0000313" key="15">
    <source>
        <dbReference type="Proteomes" id="UP000256601"/>
    </source>
</evidence>
<evidence type="ECO:0000256" key="2">
    <source>
        <dbReference type="ARBA" id="ARBA00004167"/>
    </source>
</evidence>
<evidence type="ECO:0008006" key="16">
    <source>
        <dbReference type="Google" id="ProtNLM"/>
    </source>
</evidence>
<dbReference type="GO" id="GO:0005739">
    <property type="term" value="C:mitochondrion"/>
    <property type="evidence" value="ECO:0007669"/>
    <property type="project" value="UniProtKB-SubCell"/>
</dbReference>
<reference evidence="12 14" key="1">
    <citation type="journal article" date="2016" name="PLoS ONE">
        <title>Sequence Assembly of Yarrowia lipolytica Strain W29/CLIB89 Shows Transposable Element Diversity.</title>
        <authorList>
            <person name="Magnan C."/>
            <person name="Yu J."/>
            <person name="Chang I."/>
            <person name="Jahn E."/>
            <person name="Kanomata Y."/>
            <person name="Wu J."/>
            <person name="Zeller M."/>
            <person name="Oakes M."/>
            <person name="Baldi P."/>
            <person name="Sandmeyer S."/>
        </authorList>
    </citation>
    <scope>NUCLEOTIDE SEQUENCE [LARGE SCALE GENOMIC DNA]</scope>
    <source>
        <strain evidence="12">CLIB89</strain>
        <strain evidence="14">CLIB89(W29)</strain>
    </source>
</reference>
<dbReference type="EMBL" id="CP017556">
    <property type="protein sequence ID" value="AOW04688.1"/>
    <property type="molecule type" value="Genomic_DNA"/>
</dbReference>
<protein>
    <recommendedName>
        <fullName evidence="16">Defect at low temperature protein 1</fullName>
    </recommendedName>
</protein>
<comment type="subcellular location">
    <subcellularLocation>
        <location evidence="4">Golgi apparatus</location>
    </subcellularLocation>
    <subcellularLocation>
        <location evidence="2">Membrane</location>
        <topology evidence="2">Single-pass membrane protein</topology>
    </subcellularLocation>
    <subcellularLocation>
        <location evidence="3">Mitochondrion</location>
    </subcellularLocation>
</comment>
<dbReference type="KEGG" id="yli:2911085"/>
<evidence type="ECO:0000313" key="13">
    <source>
        <dbReference type="EMBL" id="RDW26663.1"/>
    </source>
</evidence>
<dbReference type="VEuPathDB" id="FungiDB:YALI1_D35096g"/>
<gene>
    <name evidence="13" type="ORF">B0I71DRAFT_130444</name>
    <name evidence="12" type="ORF">YALI1_D35096g</name>
</gene>
<evidence type="ECO:0000313" key="14">
    <source>
        <dbReference type="Proteomes" id="UP000182444"/>
    </source>
</evidence>
<name>A0A1D8NGC8_YARLL</name>
<dbReference type="PANTHER" id="PTHR21425:SF2">
    <property type="entry name" value="PROTEIN C1ORF43"/>
    <property type="match status" value="1"/>
</dbReference>
<keyword evidence="7" id="KW-0333">Golgi apparatus</keyword>
<comment type="function">
    <text evidence="1">General regulator of phagocytosis. Required to uptake Gram negative bacterium by macrophages.</text>
</comment>
<organism evidence="12 14">
    <name type="scientific">Yarrowia lipolytica</name>
    <name type="common">Candida lipolytica</name>
    <dbReference type="NCBI Taxonomy" id="4952"/>
    <lineage>
        <taxon>Eukaryota</taxon>
        <taxon>Fungi</taxon>
        <taxon>Dikarya</taxon>
        <taxon>Ascomycota</taxon>
        <taxon>Saccharomycotina</taxon>
        <taxon>Dipodascomycetes</taxon>
        <taxon>Dipodascales</taxon>
        <taxon>Dipodascales incertae sedis</taxon>
        <taxon>Yarrowia</taxon>
    </lineage>
</organism>
<dbReference type="OrthoDB" id="4096362at2759"/>